<evidence type="ECO:0000256" key="1">
    <source>
        <dbReference type="SAM" id="MobiDB-lite"/>
    </source>
</evidence>
<dbReference type="RefSeq" id="WP_345265689.1">
    <property type="nucleotide sequence ID" value="NZ_BAABIM010000002.1"/>
</dbReference>
<proteinExistence type="predicted"/>
<dbReference type="Proteomes" id="UP001500621">
    <property type="component" value="Unassembled WGS sequence"/>
</dbReference>
<feature type="compositionally biased region" description="Low complexity" evidence="1">
    <location>
        <begin position="1"/>
        <end position="12"/>
    </location>
</feature>
<dbReference type="PANTHER" id="PTHR22753">
    <property type="entry name" value="TRANSMEMBRANE PROTEIN 68"/>
    <property type="match status" value="1"/>
</dbReference>
<dbReference type="PANTHER" id="PTHR22753:SF14">
    <property type="entry name" value="MONOACYLGLYCEROL_DIACYLGLYCEROL O-ACYLTRANSFERASE"/>
    <property type="match status" value="1"/>
</dbReference>
<evidence type="ECO:0000313" key="3">
    <source>
        <dbReference type="EMBL" id="GAA4684247.1"/>
    </source>
</evidence>
<feature type="compositionally biased region" description="Low complexity" evidence="1">
    <location>
        <begin position="53"/>
        <end position="92"/>
    </location>
</feature>
<evidence type="ECO:0000313" key="4">
    <source>
        <dbReference type="Proteomes" id="UP001500621"/>
    </source>
</evidence>
<name>A0ABP8W8V1_9ACTN</name>
<reference evidence="4" key="1">
    <citation type="journal article" date="2019" name="Int. J. Syst. Evol. Microbiol.">
        <title>The Global Catalogue of Microorganisms (GCM) 10K type strain sequencing project: providing services to taxonomists for standard genome sequencing and annotation.</title>
        <authorList>
            <consortium name="The Broad Institute Genomics Platform"/>
            <consortium name="The Broad Institute Genome Sequencing Center for Infectious Disease"/>
            <person name="Wu L."/>
            <person name="Ma J."/>
        </authorList>
    </citation>
    <scope>NUCLEOTIDE SEQUENCE [LARGE SCALE GENOMIC DNA]</scope>
    <source>
        <strain evidence="4">JCM 18127</strain>
    </source>
</reference>
<accession>A0ABP8W8V1</accession>
<keyword evidence="4" id="KW-1185">Reference proteome</keyword>
<comment type="caution">
    <text evidence="3">The sequence shown here is derived from an EMBL/GenBank/DDBJ whole genome shotgun (WGS) entry which is preliminary data.</text>
</comment>
<dbReference type="SUPFAM" id="SSF69593">
    <property type="entry name" value="Glycerol-3-phosphate (1)-acyltransferase"/>
    <property type="match status" value="1"/>
</dbReference>
<dbReference type="EMBL" id="BAABIM010000002">
    <property type="protein sequence ID" value="GAA4684247.1"/>
    <property type="molecule type" value="Genomic_DNA"/>
</dbReference>
<feature type="domain" description="Phospholipid/glycerol acyltransferase" evidence="2">
    <location>
        <begin position="194"/>
        <end position="311"/>
    </location>
</feature>
<evidence type="ECO:0000259" key="2">
    <source>
        <dbReference type="SMART" id="SM00563"/>
    </source>
</evidence>
<dbReference type="CDD" id="cd07987">
    <property type="entry name" value="LPLAT_MGAT-like"/>
    <property type="match status" value="1"/>
</dbReference>
<organism evidence="3 4">
    <name type="scientific">Nocardioides nanhaiensis</name>
    <dbReference type="NCBI Taxonomy" id="1476871"/>
    <lineage>
        <taxon>Bacteria</taxon>
        <taxon>Bacillati</taxon>
        <taxon>Actinomycetota</taxon>
        <taxon>Actinomycetes</taxon>
        <taxon>Propionibacteriales</taxon>
        <taxon>Nocardioidaceae</taxon>
        <taxon>Nocardioides</taxon>
    </lineage>
</organism>
<gene>
    <name evidence="3" type="ORF">GCM10023226_22000</name>
</gene>
<dbReference type="SMART" id="SM00563">
    <property type="entry name" value="PlsC"/>
    <property type="match status" value="1"/>
</dbReference>
<feature type="compositionally biased region" description="Basic and acidic residues" evidence="1">
    <location>
        <begin position="93"/>
        <end position="106"/>
    </location>
</feature>
<sequence>MADAEIIPIGTRGRPGRGAGNKPSSAARNLAPKGNRPAPSHEAATQSVDDEQAPAAATEPATEAAPDQVVEPAVPAAEATQSATQSASTDAAAAEREPASTRERHPLAGIPVSDWLASFQSASKELFGDQWEPRLAAFLAFLRRRLTGEYVIDEYGFDAELTQRFLMAALRPIAQKWFRIEVRGLENIPADGGALVVSNHSGTIPVDGLMTMVSVHDHTGRFLRPLGADLVFSMPVVSSLARKGGATLACNEDAERMLRGGELVGVWPEGFKGIGKSYSERYKLQRFGRGGFVAAALRTGVPIVPLAVVGAEEIYPLVGNIPSLARLLGLPYIPITPFFPLLGPLGLVPLPSKWMLEFGEPIRTDEYEEGAADDPMLVFDVTDQVRETIQQTLYTLLMQRQSVFR</sequence>
<dbReference type="Pfam" id="PF01553">
    <property type="entry name" value="Acyltransferase"/>
    <property type="match status" value="1"/>
</dbReference>
<feature type="region of interest" description="Disordered" evidence="1">
    <location>
        <begin position="1"/>
        <end position="107"/>
    </location>
</feature>
<protein>
    <recommendedName>
        <fullName evidence="2">Phospholipid/glycerol acyltransferase domain-containing protein</fullName>
    </recommendedName>
</protein>
<dbReference type="InterPro" id="IPR002123">
    <property type="entry name" value="Plipid/glycerol_acylTrfase"/>
</dbReference>